<name>A0AAV3PND5_LITER</name>
<keyword evidence="3" id="KW-1185">Reference proteome</keyword>
<comment type="caution">
    <text evidence="2">The sequence shown here is derived from an EMBL/GenBank/DDBJ whole genome shotgun (WGS) entry which is preliminary data.</text>
</comment>
<organism evidence="2 3">
    <name type="scientific">Lithospermum erythrorhizon</name>
    <name type="common">Purple gromwell</name>
    <name type="synonym">Lithospermum officinale var. erythrorhizon</name>
    <dbReference type="NCBI Taxonomy" id="34254"/>
    <lineage>
        <taxon>Eukaryota</taxon>
        <taxon>Viridiplantae</taxon>
        <taxon>Streptophyta</taxon>
        <taxon>Embryophyta</taxon>
        <taxon>Tracheophyta</taxon>
        <taxon>Spermatophyta</taxon>
        <taxon>Magnoliopsida</taxon>
        <taxon>eudicotyledons</taxon>
        <taxon>Gunneridae</taxon>
        <taxon>Pentapetalae</taxon>
        <taxon>asterids</taxon>
        <taxon>lamiids</taxon>
        <taxon>Boraginales</taxon>
        <taxon>Boraginaceae</taxon>
        <taxon>Boraginoideae</taxon>
        <taxon>Lithospermeae</taxon>
        <taxon>Lithospermum</taxon>
    </lineage>
</organism>
<sequence>MAHYAQRDDFLAAGCPMAQVGLLALIVVVFKLLWAPIQPWSPPPNLAILLMHLVNSCPHRSSSPQANFVTQPPLRVLVLMIWVTVANGQQLHISHTGSGNSSTPSLRKE</sequence>
<reference evidence="2 3" key="1">
    <citation type="submission" date="2024-01" db="EMBL/GenBank/DDBJ databases">
        <title>The complete chloroplast genome sequence of Lithospermum erythrorhizon: insights into the phylogenetic relationship among Boraginaceae species and the maternal lineages of purple gromwells.</title>
        <authorList>
            <person name="Okada T."/>
            <person name="Watanabe K."/>
        </authorList>
    </citation>
    <scope>NUCLEOTIDE SEQUENCE [LARGE SCALE GENOMIC DNA]</scope>
</reference>
<protein>
    <submittedName>
        <fullName evidence="2">Uncharacterized protein</fullName>
    </submittedName>
</protein>
<keyword evidence="1" id="KW-0472">Membrane</keyword>
<evidence type="ECO:0000313" key="3">
    <source>
        <dbReference type="Proteomes" id="UP001454036"/>
    </source>
</evidence>
<gene>
    <name evidence="2" type="ORF">LIER_10383</name>
</gene>
<keyword evidence="1" id="KW-1133">Transmembrane helix</keyword>
<proteinExistence type="predicted"/>
<feature type="transmembrane region" description="Helical" evidence="1">
    <location>
        <begin position="12"/>
        <end position="34"/>
    </location>
</feature>
<evidence type="ECO:0000256" key="1">
    <source>
        <dbReference type="SAM" id="Phobius"/>
    </source>
</evidence>
<accession>A0AAV3PND5</accession>
<dbReference type="AlphaFoldDB" id="A0AAV3PND5"/>
<dbReference type="EMBL" id="BAABME010001841">
    <property type="protein sequence ID" value="GAA0151728.1"/>
    <property type="molecule type" value="Genomic_DNA"/>
</dbReference>
<evidence type="ECO:0000313" key="2">
    <source>
        <dbReference type="EMBL" id="GAA0151728.1"/>
    </source>
</evidence>
<keyword evidence="1" id="KW-0812">Transmembrane</keyword>
<dbReference type="Proteomes" id="UP001454036">
    <property type="component" value="Unassembled WGS sequence"/>
</dbReference>